<dbReference type="OMA" id="KEWNISF"/>
<dbReference type="STRING" id="6669.E9FT48"/>
<evidence type="ECO:0000256" key="2">
    <source>
        <dbReference type="PROSITE-ProRule" id="PRU01161"/>
    </source>
</evidence>
<sequence>MNISFNGCGFMVMYHLGVVECLRKHGPADLHLKKVAGASSGVIPAVALLCNISIEKITDHILKIAELARSRLFGPFRPFAPYMNDLIKQGLEEYLPSDAHVRVNGKIHISVTRVYDGGNIILKNFDSRDELIQALTCSCYLPFFFGLIPPKFREVHYMDGGLSNNLVVLDEHTITVSFFSGDSHICHKTNPTSIYVSKIANLKVELSWTNAQRLALCMFPPDPETLLKTCQQGFDDARLFLQRNNLVACNQCVFSMYPVVSNDLTNIINCLECDILKNMLKAGGLSEVVTMTLVSAVTQANQGLMNRILQHPKMRLLTFLSVPYIIPIDVAFGILIR</sequence>
<dbReference type="EMBL" id="GL732524">
    <property type="protein sequence ID" value="EFX89710.1"/>
    <property type="molecule type" value="Genomic_DNA"/>
</dbReference>
<dbReference type="Gene3D" id="3.40.1090.10">
    <property type="entry name" value="Cytosolic phospholipase A2 catalytic domain"/>
    <property type="match status" value="2"/>
</dbReference>
<keyword evidence="6" id="KW-1185">Reference proteome</keyword>
<comment type="caution">
    <text evidence="2">Lacks conserved residue(s) required for the propagation of feature annotation.</text>
</comment>
<keyword evidence="2" id="KW-0442">Lipid degradation</keyword>
<evidence type="ECO:0000256" key="1">
    <source>
        <dbReference type="ARBA" id="ARBA00023098"/>
    </source>
</evidence>
<dbReference type="SUPFAM" id="SSF52151">
    <property type="entry name" value="FabD/lysophospholipase-like"/>
    <property type="match status" value="1"/>
</dbReference>
<dbReference type="OrthoDB" id="268593at2759"/>
<gene>
    <name evidence="5" type="ORF">DAPPUDRAFT_40590</name>
</gene>
<dbReference type="InterPro" id="IPR016035">
    <property type="entry name" value="Acyl_Trfase/lysoPLipase"/>
</dbReference>
<dbReference type="GO" id="GO:0016020">
    <property type="term" value="C:membrane"/>
    <property type="evidence" value="ECO:0000318"/>
    <property type="project" value="GO_Central"/>
</dbReference>
<dbReference type="PANTHER" id="PTHR12406">
    <property type="entry name" value="CALCIUM-INDEPENDENT PHOSPHOLIPASE A2 IPLA2 -RELATED"/>
    <property type="match status" value="1"/>
</dbReference>
<keyword evidence="2" id="KW-0378">Hydrolase</keyword>
<dbReference type="eggNOG" id="KOG3773">
    <property type="taxonomic scope" value="Eukaryota"/>
</dbReference>
<dbReference type="PROSITE" id="PS51635">
    <property type="entry name" value="PNPLA"/>
    <property type="match status" value="1"/>
</dbReference>
<organism evidence="5 6">
    <name type="scientific">Daphnia pulex</name>
    <name type="common">Water flea</name>
    <dbReference type="NCBI Taxonomy" id="6669"/>
    <lineage>
        <taxon>Eukaryota</taxon>
        <taxon>Metazoa</taxon>
        <taxon>Ecdysozoa</taxon>
        <taxon>Arthropoda</taxon>
        <taxon>Crustacea</taxon>
        <taxon>Branchiopoda</taxon>
        <taxon>Diplostraca</taxon>
        <taxon>Cladocera</taxon>
        <taxon>Anomopoda</taxon>
        <taxon>Daphniidae</taxon>
        <taxon>Daphnia</taxon>
    </lineage>
</organism>
<name>E9FT48_DAPPU</name>
<dbReference type="InterPro" id="IPR002641">
    <property type="entry name" value="PNPLA_dom"/>
</dbReference>
<dbReference type="FunFam" id="3.40.1090.10:FF:000016">
    <property type="entry name" value="Patatin like phospholipase domain containing 1"/>
    <property type="match status" value="1"/>
</dbReference>
<dbReference type="GO" id="GO:0055088">
    <property type="term" value="P:lipid homeostasis"/>
    <property type="evidence" value="ECO:0000318"/>
    <property type="project" value="GO_Central"/>
</dbReference>
<feature type="short sequence motif" description="DGA/G" evidence="2">
    <location>
        <begin position="159"/>
        <end position="161"/>
    </location>
</feature>
<keyword evidence="1 2" id="KW-0443">Lipid metabolism</keyword>
<proteinExistence type="predicted"/>
<dbReference type="Proteomes" id="UP000000305">
    <property type="component" value="Unassembled WGS sequence"/>
</dbReference>
<evidence type="ECO:0000313" key="6">
    <source>
        <dbReference type="Proteomes" id="UP000000305"/>
    </source>
</evidence>
<keyword evidence="3" id="KW-1133">Transmembrane helix</keyword>
<reference evidence="5 6" key="1">
    <citation type="journal article" date="2011" name="Science">
        <title>The ecoresponsive genome of Daphnia pulex.</title>
        <authorList>
            <person name="Colbourne J.K."/>
            <person name="Pfrender M.E."/>
            <person name="Gilbert D."/>
            <person name="Thomas W.K."/>
            <person name="Tucker A."/>
            <person name="Oakley T.H."/>
            <person name="Tokishita S."/>
            <person name="Aerts A."/>
            <person name="Arnold G.J."/>
            <person name="Basu M.K."/>
            <person name="Bauer D.J."/>
            <person name="Caceres C.E."/>
            <person name="Carmel L."/>
            <person name="Casola C."/>
            <person name="Choi J.H."/>
            <person name="Detter J.C."/>
            <person name="Dong Q."/>
            <person name="Dusheyko S."/>
            <person name="Eads B.D."/>
            <person name="Frohlich T."/>
            <person name="Geiler-Samerotte K.A."/>
            <person name="Gerlach D."/>
            <person name="Hatcher P."/>
            <person name="Jogdeo S."/>
            <person name="Krijgsveld J."/>
            <person name="Kriventseva E.V."/>
            <person name="Kultz D."/>
            <person name="Laforsch C."/>
            <person name="Lindquist E."/>
            <person name="Lopez J."/>
            <person name="Manak J.R."/>
            <person name="Muller J."/>
            <person name="Pangilinan J."/>
            <person name="Patwardhan R.P."/>
            <person name="Pitluck S."/>
            <person name="Pritham E.J."/>
            <person name="Rechtsteiner A."/>
            <person name="Rho M."/>
            <person name="Rogozin I.B."/>
            <person name="Sakarya O."/>
            <person name="Salamov A."/>
            <person name="Schaack S."/>
            <person name="Shapiro H."/>
            <person name="Shiga Y."/>
            <person name="Skalitzky C."/>
            <person name="Smith Z."/>
            <person name="Souvorov A."/>
            <person name="Sung W."/>
            <person name="Tang Z."/>
            <person name="Tsuchiya D."/>
            <person name="Tu H."/>
            <person name="Vos H."/>
            <person name="Wang M."/>
            <person name="Wolf Y.I."/>
            <person name="Yamagata H."/>
            <person name="Yamada T."/>
            <person name="Ye Y."/>
            <person name="Shaw J.R."/>
            <person name="Andrews J."/>
            <person name="Crease T.J."/>
            <person name="Tang H."/>
            <person name="Lucas S.M."/>
            <person name="Robertson H.M."/>
            <person name="Bork P."/>
            <person name="Koonin E.V."/>
            <person name="Zdobnov E.M."/>
            <person name="Grigoriev I.V."/>
            <person name="Lynch M."/>
            <person name="Boore J.L."/>
        </authorList>
    </citation>
    <scope>NUCLEOTIDE SEQUENCE [LARGE SCALE GENOMIC DNA]</scope>
</reference>
<dbReference type="InterPro" id="IPR033562">
    <property type="entry name" value="PLPL"/>
</dbReference>
<protein>
    <recommendedName>
        <fullName evidence="4">PNPLA domain-containing protein</fullName>
    </recommendedName>
</protein>
<dbReference type="GO" id="GO:0005737">
    <property type="term" value="C:cytoplasm"/>
    <property type="evidence" value="ECO:0000318"/>
    <property type="project" value="GO_Central"/>
</dbReference>
<evidence type="ECO:0000259" key="4">
    <source>
        <dbReference type="PROSITE" id="PS51635"/>
    </source>
</evidence>
<feature type="transmembrane region" description="Helical" evidence="3">
    <location>
        <begin position="316"/>
        <end position="336"/>
    </location>
</feature>
<evidence type="ECO:0000256" key="3">
    <source>
        <dbReference type="SAM" id="Phobius"/>
    </source>
</evidence>
<dbReference type="InParanoid" id="E9FT48"/>
<feature type="active site" description="Proton acceptor" evidence="2">
    <location>
        <position position="159"/>
    </location>
</feature>
<dbReference type="Pfam" id="PF01734">
    <property type="entry name" value="Patatin"/>
    <property type="match status" value="1"/>
</dbReference>
<feature type="active site" description="Nucleophile" evidence="2">
    <location>
        <position position="39"/>
    </location>
</feature>
<dbReference type="GO" id="GO:0004806">
    <property type="term" value="F:triacylglycerol lipase activity"/>
    <property type="evidence" value="ECO:0000318"/>
    <property type="project" value="GO_Central"/>
</dbReference>
<dbReference type="HOGENOM" id="CLU_018371_0_2_1"/>
<keyword evidence="3" id="KW-0472">Membrane</keyword>
<dbReference type="GO" id="GO:0005811">
    <property type="term" value="C:lipid droplet"/>
    <property type="evidence" value="ECO:0000318"/>
    <property type="project" value="GO_Central"/>
</dbReference>
<feature type="short sequence motif" description="GXSXG" evidence="2">
    <location>
        <begin position="37"/>
        <end position="41"/>
    </location>
</feature>
<dbReference type="PANTHER" id="PTHR12406:SF41">
    <property type="entry name" value="BRUMMER, ISOFORM B-RELATED"/>
    <property type="match status" value="1"/>
</dbReference>
<keyword evidence="3" id="KW-0812">Transmembrane</keyword>
<accession>E9FT48</accession>
<dbReference type="GO" id="GO:0019433">
    <property type="term" value="P:triglyceride catabolic process"/>
    <property type="evidence" value="ECO:0000318"/>
    <property type="project" value="GO_Central"/>
</dbReference>
<dbReference type="AlphaFoldDB" id="E9FT48"/>
<dbReference type="KEGG" id="dpx:DAPPUDRAFT_40590"/>
<feature type="domain" description="PNPLA" evidence="4">
    <location>
        <begin position="3"/>
        <end position="172"/>
    </location>
</feature>
<evidence type="ECO:0000313" key="5">
    <source>
        <dbReference type="EMBL" id="EFX89710.1"/>
    </source>
</evidence>